<evidence type="ECO:0000256" key="3">
    <source>
        <dbReference type="SAM" id="SignalP"/>
    </source>
</evidence>
<evidence type="ECO:0000313" key="6">
    <source>
        <dbReference type="Proteomes" id="UP001597120"/>
    </source>
</evidence>
<dbReference type="Pfam" id="PF01520">
    <property type="entry name" value="Amidase_3"/>
    <property type="match status" value="1"/>
</dbReference>
<dbReference type="PANTHER" id="PTHR30404:SF0">
    <property type="entry name" value="N-ACETYLMURAMOYL-L-ALANINE AMIDASE AMIC"/>
    <property type="match status" value="1"/>
</dbReference>
<dbReference type="Gene3D" id="2.60.40.3500">
    <property type="match status" value="1"/>
</dbReference>
<evidence type="ECO:0000313" key="5">
    <source>
        <dbReference type="EMBL" id="MFD0867850.1"/>
    </source>
</evidence>
<dbReference type="Proteomes" id="UP001597120">
    <property type="component" value="Unassembled WGS sequence"/>
</dbReference>
<dbReference type="SUPFAM" id="SSF55383">
    <property type="entry name" value="Copper amine oxidase, domain N"/>
    <property type="match status" value="1"/>
</dbReference>
<evidence type="ECO:0000256" key="2">
    <source>
        <dbReference type="SAM" id="MobiDB-lite"/>
    </source>
</evidence>
<protein>
    <submittedName>
        <fullName evidence="5">N-acetylmuramoyl-L-alanine amidase</fullName>
        <ecNumber evidence="5">3.5.1.28</ecNumber>
    </submittedName>
</protein>
<evidence type="ECO:0000256" key="1">
    <source>
        <dbReference type="ARBA" id="ARBA00022801"/>
    </source>
</evidence>
<organism evidence="5 6">
    <name type="scientific">Paenibacillus residui</name>
    <dbReference type="NCBI Taxonomy" id="629724"/>
    <lineage>
        <taxon>Bacteria</taxon>
        <taxon>Bacillati</taxon>
        <taxon>Bacillota</taxon>
        <taxon>Bacilli</taxon>
        <taxon>Bacillales</taxon>
        <taxon>Paenibacillaceae</taxon>
        <taxon>Paenibacillus</taxon>
    </lineage>
</organism>
<dbReference type="Gene3D" id="3.40.630.40">
    <property type="entry name" value="Zn-dependent exopeptidases"/>
    <property type="match status" value="1"/>
</dbReference>
<proteinExistence type="predicted"/>
<dbReference type="CDD" id="cd02696">
    <property type="entry name" value="MurNAc-LAA"/>
    <property type="match status" value="1"/>
</dbReference>
<evidence type="ECO:0000259" key="4">
    <source>
        <dbReference type="SMART" id="SM00646"/>
    </source>
</evidence>
<dbReference type="PANTHER" id="PTHR30404">
    <property type="entry name" value="N-ACETYLMURAMOYL-L-ALANINE AMIDASE"/>
    <property type="match status" value="1"/>
</dbReference>
<dbReference type="Gene3D" id="3.30.457.10">
    <property type="entry name" value="Copper amine oxidase-like, N-terminal domain"/>
    <property type="match status" value="1"/>
</dbReference>
<sequence>MKKLVVSLLSLFAFIFLLPQFTYAEDSIPLYLNGKKLNPEVASRIMNDTTMVPIRIVSEELGAKVSWTQEEQKVTIQKSNSEMLLWIDKSYASIDGKGYPLEVSPVNIEGNTLVPVRFVAENLGLQVKWDNETRSVHMINEPIIEQPEESTDETDPSDPTPGPDLNQTPGPQPTPNPNTDQNGQKPSTGPTVKPTPDPSLPAIESIVMNGEQLLIQGSKEMKPSHFSLLSPSRLVIDIPNYRLGQALVPQTGVNSGTIEVADHPMVSQIRYALYSDDPYTVRIVVDLKSKASYKLLEDPTTNQITVNFQPLVYKVVIDAGHGGQDPGASSLTGRKEKEFTLSTTLKVKELLDKEPLIQPLLTRSDDTYPELDERAAFANSQESDLFISIHGNKFNPEIRGTETYYWHDRSLEFAKIMHRHILDATGFPDRKVRKNNFRVITATKMPSILLEIGYLSNVEDETLMYQEEFQYKVAEGIVAGIREYLHIE</sequence>
<feature type="chain" id="PRO_5047265725" evidence="3">
    <location>
        <begin position="25"/>
        <end position="488"/>
    </location>
</feature>
<accession>A0ABW3D3G7</accession>
<keyword evidence="6" id="KW-1185">Reference proteome</keyword>
<feature type="signal peptide" evidence="3">
    <location>
        <begin position="1"/>
        <end position="24"/>
    </location>
</feature>
<feature type="region of interest" description="Disordered" evidence="2">
    <location>
        <begin position="142"/>
        <end position="202"/>
    </location>
</feature>
<gene>
    <name evidence="5" type="ORF">ACFQ03_01635</name>
</gene>
<comment type="caution">
    <text evidence="5">The sequence shown here is derived from an EMBL/GenBank/DDBJ whole genome shotgun (WGS) entry which is preliminary data.</text>
</comment>
<dbReference type="Pfam" id="PF11741">
    <property type="entry name" value="AMIN"/>
    <property type="match status" value="1"/>
</dbReference>
<keyword evidence="3" id="KW-0732">Signal</keyword>
<dbReference type="SUPFAM" id="SSF53187">
    <property type="entry name" value="Zn-dependent exopeptidases"/>
    <property type="match status" value="1"/>
</dbReference>
<dbReference type="GO" id="GO:0008745">
    <property type="term" value="F:N-acetylmuramoyl-L-alanine amidase activity"/>
    <property type="evidence" value="ECO:0007669"/>
    <property type="project" value="UniProtKB-EC"/>
</dbReference>
<feature type="domain" description="MurNAc-LAA" evidence="4">
    <location>
        <begin position="375"/>
        <end position="482"/>
    </location>
</feature>
<feature type="compositionally biased region" description="Acidic residues" evidence="2">
    <location>
        <begin position="146"/>
        <end position="156"/>
    </location>
</feature>
<dbReference type="SMART" id="SM00646">
    <property type="entry name" value="Ami_3"/>
    <property type="match status" value="1"/>
</dbReference>
<dbReference type="InterPro" id="IPR012854">
    <property type="entry name" value="Cu_amine_oxidase-like_N"/>
</dbReference>
<dbReference type="RefSeq" id="WP_186328521.1">
    <property type="nucleotide sequence ID" value="NZ_JBHTIU010000003.1"/>
</dbReference>
<dbReference type="InterPro" id="IPR002508">
    <property type="entry name" value="MurNAc-LAA_cat"/>
</dbReference>
<dbReference type="EMBL" id="JBHTIU010000003">
    <property type="protein sequence ID" value="MFD0867850.1"/>
    <property type="molecule type" value="Genomic_DNA"/>
</dbReference>
<dbReference type="InterPro" id="IPR036582">
    <property type="entry name" value="Mao_N_sf"/>
</dbReference>
<dbReference type="Pfam" id="PF07833">
    <property type="entry name" value="Cu_amine_oxidN1"/>
    <property type="match status" value="1"/>
</dbReference>
<reference evidence="6" key="1">
    <citation type="journal article" date="2019" name="Int. J. Syst. Evol. Microbiol.">
        <title>The Global Catalogue of Microorganisms (GCM) 10K type strain sequencing project: providing services to taxonomists for standard genome sequencing and annotation.</title>
        <authorList>
            <consortium name="The Broad Institute Genomics Platform"/>
            <consortium name="The Broad Institute Genome Sequencing Center for Infectious Disease"/>
            <person name="Wu L."/>
            <person name="Ma J."/>
        </authorList>
    </citation>
    <scope>NUCLEOTIDE SEQUENCE [LARGE SCALE GENOMIC DNA]</scope>
    <source>
        <strain evidence="6">CCUG 57263</strain>
    </source>
</reference>
<dbReference type="InterPro" id="IPR021731">
    <property type="entry name" value="AMIN_dom"/>
</dbReference>
<dbReference type="InterPro" id="IPR050695">
    <property type="entry name" value="N-acetylmuramoyl_amidase_3"/>
</dbReference>
<keyword evidence="1 5" id="KW-0378">Hydrolase</keyword>
<name>A0ABW3D3G7_9BACL</name>
<dbReference type="EC" id="3.5.1.28" evidence="5"/>